<reference evidence="2" key="1">
    <citation type="submission" date="2016-08" db="EMBL/GenBank/DDBJ databases">
        <title>Population biology and virulence potential of Burkholderia ubonensis.</title>
        <authorList>
            <person name="Price E.P."/>
            <person name="Currie B.J."/>
            <person name="Wagner D.M."/>
        </authorList>
    </citation>
    <scope>NUCLEOTIDE SEQUENCE [LARGE SCALE GENOMIC DNA]</scope>
    <source>
        <strain evidence="2">MSMB0103</strain>
    </source>
</reference>
<accession>A0ABD6Q7M4</accession>
<sequence>MRPTPRPRAGIVLDRRHAVDRDTGEFINRRHPRAKCDIHLHRIDKRPLILSSRILLANGNSRGC</sequence>
<dbReference type="EMBL" id="MEAU01000009">
    <property type="protein sequence ID" value="OJA49319.1"/>
    <property type="molecule type" value="Genomic_DNA"/>
</dbReference>
<proteinExistence type="predicted"/>
<dbReference type="Proteomes" id="UP000183667">
    <property type="component" value="Unassembled WGS sequence"/>
</dbReference>
<protein>
    <submittedName>
        <fullName evidence="1">Uncharacterized protein</fullName>
    </submittedName>
</protein>
<comment type="caution">
    <text evidence="1">The sequence shown here is derived from an EMBL/GenBank/DDBJ whole genome shotgun (WGS) entry which is preliminary data.</text>
</comment>
<evidence type="ECO:0000313" key="2">
    <source>
        <dbReference type="Proteomes" id="UP000183667"/>
    </source>
</evidence>
<dbReference type="AlphaFoldDB" id="A0ABD6Q7M4"/>
<organism evidence="1 2">
    <name type="scientific">Burkholderia ubonensis</name>
    <dbReference type="NCBI Taxonomy" id="101571"/>
    <lineage>
        <taxon>Bacteria</taxon>
        <taxon>Pseudomonadati</taxon>
        <taxon>Pseudomonadota</taxon>
        <taxon>Betaproteobacteria</taxon>
        <taxon>Burkholderiales</taxon>
        <taxon>Burkholderiaceae</taxon>
        <taxon>Burkholderia</taxon>
        <taxon>Burkholderia cepacia complex</taxon>
    </lineage>
</organism>
<evidence type="ECO:0000313" key="1">
    <source>
        <dbReference type="EMBL" id="OJA49319.1"/>
    </source>
</evidence>
<gene>
    <name evidence="1" type="ORF">BGV66_07010</name>
</gene>
<name>A0ABD6Q7M4_9BURK</name>